<accession>A0AA88GN19</accession>
<dbReference type="CDD" id="cd09917">
    <property type="entry name" value="F-box_SF"/>
    <property type="match status" value="1"/>
</dbReference>
<name>A0AA88GN19_NAELO</name>
<protein>
    <recommendedName>
        <fullName evidence="4">F-box domain-containing protein</fullName>
    </recommendedName>
</protein>
<proteinExistence type="predicted"/>
<feature type="compositionally biased region" description="Low complexity" evidence="1">
    <location>
        <begin position="1"/>
        <end position="15"/>
    </location>
</feature>
<comment type="caution">
    <text evidence="2">The sequence shown here is derived from an EMBL/GenBank/DDBJ whole genome shotgun (WGS) entry which is preliminary data.</text>
</comment>
<feature type="region of interest" description="Disordered" evidence="1">
    <location>
        <begin position="1"/>
        <end position="25"/>
    </location>
</feature>
<evidence type="ECO:0000256" key="1">
    <source>
        <dbReference type="SAM" id="MobiDB-lite"/>
    </source>
</evidence>
<feature type="compositionally biased region" description="Polar residues" evidence="1">
    <location>
        <begin position="16"/>
        <end position="25"/>
    </location>
</feature>
<evidence type="ECO:0008006" key="4">
    <source>
        <dbReference type="Google" id="ProtNLM"/>
    </source>
</evidence>
<dbReference type="AlphaFoldDB" id="A0AA88GN19"/>
<sequence length="304" mass="36323">MFSLLLSPFSSTTTPDHNNSTPPITEHASTPTIEFSFDYFQHVQLPTELWLYILQYLQIPDLGAFSKCDSKLFHWIMCRNVKRENSFTFTIKNWFSNTIETSKEQVEYQPMQQLVWGPMLLRYFPRFQISSLEGRVRNYLTVLQRRMRFVKQQDDEMPSIRRQLQYSSLDLFRLEQERQHKEMKMKIQQGLTTNQDENNYPNGAKVDHVFDIEDLYDFPLIKKSKRGYLHYLEDDFIENCQWVYKCPLNFTQIADHSKNSTICSHCNERVYRVRTEQAFKYHSDMGHCVAFTYKGEKKIGCVLY</sequence>
<organism evidence="2 3">
    <name type="scientific">Naegleria lovaniensis</name>
    <name type="common">Amoeba</name>
    <dbReference type="NCBI Taxonomy" id="51637"/>
    <lineage>
        <taxon>Eukaryota</taxon>
        <taxon>Discoba</taxon>
        <taxon>Heterolobosea</taxon>
        <taxon>Tetramitia</taxon>
        <taxon>Eutetramitia</taxon>
        <taxon>Vahlkampfiidae</taxon>
        <taxon>Naegleria</taxon>
    </lineage>
</organism>
<gene>
    <name evidence="2" type="ORF">C9374_007525</name>
</gene>
<reference evidence="2 3" key="1">
    <citation type="journal article" date="2018" name="BMC Genomics">
        <title>The genome of Naegleria lovaniensis, the basis for a comparative approach to unravel pathogenicity factors of the human pathogenic amoeba N. fowleri.</title>
        <authorList>
            <person name="Liechti N."/>
            <person name="Schurch N."/>
            <person name="Bruggmann R."/>
            <person name="Wittwer M."/>
        </authorList>
    </citation>
    <scope>NUCLEOTIDE SEQUENCE [LARGE SCALE GENOMIC DNA]</scope>
    <source>
        <strain evidence="2 3">ATCC 30569</strain>
    </source>
</reference>
<dbReference type="GeneID" id="68099979"/>
<keyword evidence="3" id="KW-1185">Reference proteome</keyword>
<dbReference type="EMBL" id="PYSW02000029">
    <property type="protein sequence ID" value="KAG2379386.1"/>
    <property type="molecule type" value="Genomic_DNA"/>
</dbReference>
<evidence type="ECO:0000313" key="2">
    <source>
        <dbReference type="EMBL" id="KAG2379386.1"/>
    </source>
</evidence>
<evidence type="ECO:0000313" key="3">
    <source>
        <dbReference type="Proteomes" id="UP000816034"/>
    </source>
</evidence>
<dbReference type="Proteomes" id="UP000816034">
    <property type="component" value="Unassembled WGS sequence"/>
</dbReference>
<dbReference type="RefSeq" id="XP_044546648.1">
    <property type="nucleotide sequence ID" value="XM_044697500.1"/>
</dbReference>